<evidence type="ECO:0000256" key="1">
    <source>
        <dbReference type="SAM" id="MobiDB-lite"/>
    </source>
</evidence>
<feature type="region of interest" description="Disordered" evidence="1">
    <location>
        <begin position="49"/>
        <end position="73"/>
    </location>
</feature>
<dbReference type="Proteomes" id="UP000236161">
    <property type="component" value="Unassembled WGS sequence"/>
</dbReference>
<feature type="compositionally biased region" description="Polar residues" evidence="1">
    <location>
        <begin position="49"/>
        <end position="60"/>
    </location>
</feature>
<gene>
    <name evidence="2" type="ORF">AXF42_Ash013110</name>
</gene>
<evidence type="ECO:0000313" key="3">
    <source>
        <dbReference type="Proteomes" id="UP000236161"/>
    </source>
</evidence>
<accession>A0A2I0BD37</accession>
<dbReference type="AlphaFoldDB" id="A0A2I0BD37"/>
<sequence>MLGSRITSKTLESNTIMKAEVVDNVEVGGSQDDAAGSKLEMKAAEVKQSYATSTKASDTKQPTKKRITPVAIN</sequence>
<name>A0A2I0BD37_9ASPA</name>
<keyword evidence="3" id="KW-1185">Reference proteome</keyword>
<reference evidence="2 3" key="1">
    <citation type="journal article" date="2017" name="Nature">
        <title>The Apostasia genome and the evolution of orchids.</title>
        <authorList>
            <person name="Zhang G.Q."/>
            <person name="Liu K.W."/>
            <person name="Li Z."/>
            <person name="Lohaus R."/>
            <person name="Hsiao Y.Y."/>
            <person name="Niu S.C."/>
            <person name="Wang J.Y."/>
            <person name="Lin Y.C."/>
            <person name="Xu Q."/>
            <person name="Chen L.J."/>
            <person name="Yoshida K."/>
            <person name="Fujiwara S."/>
            <person name="Wang Z.W."/>
            <person name="Zhang Y.Q."/>
            <person name="Mitsuda N."/>
            <person name="Wang M."/>
            <person name="Liu G.H."/>
            <person name="Pecoraro L."/>
            <person name="Huang H.X."/>
            <person name="Xiao X.J."/>
            <person name="Lin M."/>
            <person name="Wu X.Y."/>
            <person name="Wu W.L."/>
            <person name="Chen Y.Y."/>
            <person name="Chang S.B."/>
            <person name="Sakamoto S."/>
            <person name="Ohme-Takagi M."/>
            <person name="Yagi M."/>
            <person name="Zeng S.J."/>
            <person name="Shen C.Y."/>
            <person name="Yeh C.M."/>
            <person name="Luo Y.B."/>
            <person name="Tsai W.C."/>
            <person name="Van de Peer Y."/>
            <person name="Liu Z.J."/>
        </authorList>
    </citation>
    <scope>NUCLEOTIDE SEQUENCE [LARGE SCALE GENOMIC DNA]</scope>
    <source>
        <strain evidence="3">cv. Shenzhen</strain>
        <tissue evidence="2">Stem</tissue>
    </source>
</reference>
<organism evidence="2 3">
    <name type="scientific">Apostasia shenzhenica</name>
    <dbReference type="NCBI Taxonomy" id="1088818"/>
    <lineage>
        <taxon>Eukaryota</taxon>
        <taxon>Viridiplantae</taxon>
        <taxon>Streptophyta</taxon>
        <taxon>Embryophyta</taxon>
        <taxon>Tracheophyta</taxon>
        <taxon>Spermatophyta</taxon>
        <taxon>Magnoliopsida</taxon>
        <taxon>Liliopsida</taxon>
        <taxon>Asparagales</taxon>
        <taxon>Orchidaceae</taxon>
        <taxon>Apostasioideae</taxon>
        <taxon>Apostasia</taxon>
    </lineage>
</organism>
<evidence type="ECO:0000313" key="2">
    <source>
        <dbReference type="EMBL" id="PKA65695.1"/>
    </source>
</evidence>
<proteinExistence type="predicted"/>
<protein>
    <submittedName>
        <fullName evidence="2">Uncharacterized protein</fullName>
    </submittedName>
</protein>
<dbReference type="EMBL" id="KZ451890">
    <property type="protein sequence ID" value="PKA65695.1"/>
    <property type="molecule type" value="Genomic_DNA"/>
</dbReference>